<feature type="compositionally biased region" description="Basic and acidic residues" evidence="1">
    <location>
        <begin position="123"/>
        <end position="144"/>
    </location>
</feature>
<dbReference type="GO" id="GO:0003341">
    <property type="term" value="P:cilium movement"/>
    <property type="evidence" value="ECO:0007669"/>
    <property type="project" value="TreeGrafter"/>
</dbReference>
<accession>A0A7K6QS58</accession>
<dbReference type="OrthoDB" id="442692at2759"/>
<proteinExistence type="predicted"/>
<feature type="compositionally biased region" description="Basic residues" evidence="1">
    <location>
        <begin position="25"/>
        <end position="49"/>
    </location>
</feature>
<feature type="region of interest" description="Disordered" evidence="1">
    <location>
        <begin position="1"/>
        <end position="69"/>
    </location>
</feature>
<sequence length="396" mass="44924">REKRKPKRPKKEKPESPKEGEPKNLKKKKSKSLKKGKPKRPKKRKRKILKVIIRLPEAEKTEISEDPAEMEKNLALRFDIYESSQKDVAQVVSCWDRVRGIVQLPVNHRGDKSQAPAKNQGQKKTDKPSEKVQKKPVKKREDGRNLQSSQLEGKVAEGAVRDQHVGVPCLDIHVTNREDMTRMILESNMLPTAEQMLEFLGLGPSGPPIPPAVTFSVVNYPEERPSPDAKDQPKKGKSSSKDKSSNKEQISAQSTPNPQDPSAANPRSPSKAKKSKLQSASTPTEPHRPKQCRWIVPAHGEVELKVLFRTKKPGKFEETLRFEILGTKRVYELPCSGTGLYPSISQNPQLVFPRWRKTMEDDEIIFKEYVQSTNQFHFGPLLCGKSREWYVLPAPE</sequence>
<evidence type="ECO:0000313" key="3">
    <source>
        <dbReference type="Proteomes" id="UP000580879"/>
    </source>
</evidence>
<feature type="compositionally biased region" description="Basic and acidic residues" evidence="1">
    <location>
        <begin position="12"/>
        <end position="24"/>
    </location>
</feature>
<gene>
    <name evidence="2" type="primary">Hydin_3</name>
    <name evidence="2" type="ORF">CLIRUF_R15321</name>
</gene>
<keyword evidence="3" id="KW-1185">Reference proteome</keyword>
<name>A0A7K6QS58_9PASS</name>
<evidence type="ECO:0000313" key="2">
    <source>
        <dbReference type="EMBL" id="NWW75957.1"/>
    </source>
</evidence>
<evidence type="ECO:0000256" key="1">
    <source>
        <dbReference type="SAM" id="MobiDB-lite"/>
    </source>
</evidence>
<reference evidence="2 3" key="1">
    <citation type="submission" date="2019-09" db="EMBL/GenBank/DDBJ databases">
        <title>Bird 10,000 Genomes (B10K) Project - Family phase.</title>
        <authorList>
            <person name="Zhang G."/>
        </authorList>
    </citation>
    <scope>NUCLEOTIDE SEQUENCE [LARGE SCALE GENOMIC DNA]</scope>
    <source>
        <strain evidence="2">B10K-DU-029-53</strain>
    </source>
</reference>
<dbReference type="AlphaFoldDB" id="A0A7K6QS58"/>
<dbReference type="GO" id="GO:1904158">
    <property type="term" value="P:axonemal central apparatus assembly"/>
    <property type="evidence" value="ECO:0007669"/>
    <property type="project" value="TreeGrafter"/>
</dbReference>
<dbReference type="Proteomes" id="UP000580879">
    <property type="component" value="Unassembled WGS sequence"/>
</dbReference>
<feature type="compositionally biased region" description="Basic and acidic residues" evidence="1">
    <location>
        <begin position="56"/>
        <end position="69"/>
    </location>
</feature>
<dbReference type="GO" id="GO:0005930">
    <property type="term" value="C:axoneme"/>
    <property type="evidence" value="ECO:0007669"/>
    <property type="project" value="TreeGrafter"/>
</dbReference>
<feature type="compositionally biased region" description="Polar residues" evidence="1">
    <location>
        <begin position="248"/>
        <end position="267"/>
    </location>
</feature>
<feature type="region of interest" description="Disordered" evidence="1">
    <location>
        <begin position="221"/>
        <end position="294"/>
    </location>
</feature>
<dbReference type="EMBL" id="VZRZ01004256">
    <property type="protein sequence ID" value="NWW75957.1"/>
    <property type="molecule type" value="Genomic_DNA"/>
</dbReference>
<feature type="region of interest" description="Disordered" evidence="1">
    <location>
        <begin position="106"/>
        <end position="159"/>
    </location>
</feature>
<feature type="compositionally biased region" description="Basic and acidic residues" evidence="1">
    <location>
        <begin position="221"/>
        <end position="246"/>
    </location>
</feature>
<feature type="compositionally biased region" description="Basic residues" evidence="1">
    <location>
        <begin position="1"/>
        <end position="11"/>
    </location>
</feature>
<dbReference type="PANTHER" id="PTHR23053">
    <property type="entry name" value="DLEC1 DELETED IN LUNG AND ESOPHAGEAL CANCER 1"/>
    <property type="match status" value="1"/>
</dbReference>
<dbReference type="InterPro" id="IPR013783">
    <property type="entry name" value="Ig-like_fold"/>
</dbReference>
<dbReference type="InterPro" id="IPR033305">
    <property type="entry name" value="Hydin-like"/>
</dbReference>
<organism evidence="2 3">
    <name type="scientific">Climacteris rufus</name>
    <name type="common">rufous treecreeper</name>
    <dbReference type="NCBI Taxonomy" id="47695"/>
    <lineage>
        <taxon>Eukaryota</taxon>
        <taxon>Metazoa</taxon>
        <taxon>Chordata</taxon>
        <taxon>Craniata</taxon>
        <taxon>Vertebrata</taxon>
        <taxon>Euteleostomi</taxon>
        <taxon>Archelosauria</taxon>
        <taxon>Archosauria</taxon>
        <taxon>Dinosauria</taxon>
        <taxon>Saurischia</taxon>
        <taxon>Theropoda</taxon>
        <taxon>Coelurosauria</taxon>
        <taxon>Aves</taxon>
        <taxon>Neognathae</taxon>
        <taxon>Neoaves</taxon>
        <taxon>Telluraves</taxon>
        <taxon>Australaves</taxon>
        <taxon>Passeriformes</taxon>
        <taxon>Climacteridae</taxon>
        <taxon>Climacteris</taxon>
    </lineage>
</organism>
<feature type="non-terminal residue" evidence="2">
    <location>
        <position position="396"/>
    </location>
</feature>
<dbReference type="PANTHER" id="PTHR23053:SF0">
    <property type="entry name" value="HYDROCEPHALUS-INDUCING PROTEIN HOMOLOG"/>
    <property type="match status" value="1"/>
</dbReference>
<comment type="caution">
    <text evidence="2">The sequence shown here is derived from an EMBL/GenBank/DDBJ whole genome shotgun (WGS) entry which is preliminary data.</text>
</comment>
<feature type="non-terminal residue" evidence="2">
    <location>
        <position position="1"/>
    </location>
</feature>
<protein>
    <submittedName>
        <fullName evidence="2">HYDIN protein</fullName>
    </submittedName>
</protein>
<dbReference type="Gene3D" id="2.60.40.10">
    <property type="entry name" value="Immunoglobulins"/>
    <property type="match status" value="1"/>
</dbReference>